<evidence type="ECO:0000313" key="3">
    <source>
        <dbReference type="EMBL" id="AAP05326.1"/>
    </source>
</evidence>
<dbReference type="HOGENOM" id="CLU_094134_0_0_0"/>
<dbReference type="Proteomes" id="UP000002193">
    <property type="component" value="Chromosome"/>
</dbReference>
<evidence type="ECO:0000256" key="2">
    <source>
        <dbReference type="SAM" id="Phobius"/>
    </source>
</evidence>
<keyword evidence="2" id="KW-0472">Membrane</keyword>
<organism evidence="3 4">
    <name type="scientific">Chlamydia caviae (strain ATCC VR-813 / DSM 19441 / 03DC25 / GPIC)</name>
    <name type="common">Chlamydophila caviae</name>
    <dbReference type="NCBI Taxonomy" id="227941"/>
    <lineage>
        <taxon>Bacteria</taxon>
        <taxon>Pseudomonadati</taxon>
        <taxon>Chlamydiota</taxon>
        <taxon>Chlamydiia</taxon>
        <taxon>Chlamydiales</taxon>
        <taxon>Chlamydiaceae</taxon>
        <taxon>Chlamydia/Chlamydophila group</taxon>
        <taxon>Chlamydia</taxon>
    </lineage>
</organism>
<proteinExistence type="predicted"/>
<feature type="region of interest" description="Disordered" evidence="1">
    <location>
        <begin position="140"/>
        <end position="178"/>
    </location>
</feature>
<keyword evidence="2" id="KW-1133">Transmembrane helix</keyword>
<keyword evidence="4" id="KW-1185">Reference proteome</keyword>
<feature type="compositionally biased region" description="Basic and acidic residues" evidence="1">
    <location>
        <begin position="149"/>
        <end position="164"/>
    </location>
</feature>
<dbReference type="EMBL" id="AE015925">
    <property type="protein sequence ID" value="AAP05326.1"/>
    <property type="molecule type" value="Genomic_DNA"/>
</dbReference>
<evidence type="ECO:0000313" key="4">
    <source>
        <dbReference type="Proteomes" id="UP000002193"/>
    </source>
</evidence>
<reference evidence="3 4" key="1">
    <citation type="journal article" date="2003" name="Nucleic Acids Res.">
        <title>Genome sequence of Chlamydophila caviae (Chlamydia psittaci GPIC): examining the role of niche-specific genes in the evolution of the Chlamydiaceae.</title>
        <authorList>
            <person name="Read T.D."/>
            <person name="Myers G.S.A."/>
            <person name="Brunham R.C."/>
            <person name="Nelson W.C."/>
            <person name="Paulsen I.T."/>
            <person name="Heidelberg J.F."/>
            <person name="Holtzapple E.K."/>
            <person name="Khouri H.M."/>
            <person name="Federova N.B."/>
            <person name="Carty H.A."/>
            <person name="Umayam L.A."/>
            <person name="Haft D.H."/>
            <person name="Peterson J.D."/>
            <person name="Beanan M.J."/>
            <person name="White O."/>
            <person name="Salzberg S.L."/>
            <person name="Hsia R.-C."/>
            <person name="McClarty G."/>
            <person name="Rank R.G."/>
            <person name="Bavoil P.M."/>
            <person name="Fraser C.M."/>
        </authorList>
    </citation>
    <scope>NUCLEOTIDE SEQUENCE [LARGE SCALE GENOMIC DNA]</scope>
    <source>
        <strain evidence="4">ATCC VR-813 / DSM 19441 / 03DC25 / GPIC</strain>
    </source>
</reference>
<feature type="transmembrane region" description="Helical" evidence="2">
    <location>
        <begin position="90"/>
        <end position="118"/>
    </location>
</feature>
<evidence type="ECO:0000256" key="1">
    <source>
        <dbReference type="SAM" id="MobiDB-lite"/>
    </source>
</evidence>
<keyword evidence="2" id="KW-0812">Transmembrane</keyword>
<accession>Q822U5</accession>
<dbReference type="KEGG" id="cca:CCA_00584"/>
<dbReference type="OrthoDB" id="17965at2"/>
<dbReference type="AlphaFoldDB" id="Q822U5"/>
<gene>
    <name evidence="3" type="ordered locus">CCA_00584</name>
</gene>
<protein>
    <submittedName>
        <fullName evidence="3">Uncharacterized protein</fullName>
    </submittedName>
</protein>
<sequence>MFIERYQNNRDFVNATRDVSPLLKSSFVRKSHYVRSISEEWNLTTRNGVFSKTNLQEIKKATPLLGTILGLGRLYSVWSTKDNITSKKELVLHTLTGVVETLGLGIILLIAKIMLTVIKTLWEKVAMRYSFCTCYRNLETSSTSSGRSRNRDNSQEIRDFKPKPFENPPANPFDLPNFTPEQLSNLVSTMVQGDPSKGENITISLTINPEAMEHMVNATTQLLANTINMNEISEEELTRNMSQFQNLLDPNLMQGSMPAVAASLRELPSSEEEES</sequence>
<name>Q822U5_CHLCV</name>